<gene>
    <name evidence="1" type="ORF">LCGC14_0441070</name>
</gene>
<dbReference type="AlphaFoldDB" id="A0A0F9SK50"/>
<dbReference type="EMBL" id="LAZR01000427">
    <property type="protein sequence ID" value="KKN69380.1"/>
    <property type="molecule type" value="Genomic_DNA"/>
</dbReference>
<comment type="caution">
    <text evidence="1">The sequence shown here is derived from an EMBL/GenBank/DDBJ whole genome shotgun (WGS) entry which is preliminary data.</text>
</comment>
<organism evidence="1">
    <name type="scientific">marine sediment metagenome</name>
    <dbReference type="NCBI Taxonomy" id="412755"/>
    <lineage>
        <taxon>unclassified sequences</taxon>
        <taxon>metagenomes</taxon>
        <taxon>ecological metagenomes</taxon>
    </lineage>
</organism>
<sequence length="69" mass="7624">MKLTGGIRSGSQGNGDWLTAQALREWAERKGLRVHELPCGEVEVIWEAEGDYEIGPDKIVRKRGEGEGT</sequence>
<reference evidence="1" key="1">
    <citation type="journal article" date="2015" name="Nature">
        <title>Complex archaea that bridge the gap between prokaryotes and eukaryotes.</title>
        <authorList>
            <person name="Spang A."/>
            <person name="Saw J.H."/>
            <person name="Jorgensen S.L."/>
            <person name="Zaremba-Niedzwiedzka K."/>
            <person name="Martijn J."/>
            <person name="Lind A.E."/>
            <person name="van Eijk R."/>
            <person name="Schleper C."/>
            <person name="Guy L."/>
            <person name="Ettema T.J."/>
        </authorList>
    </citation>
    <scope>NUCLEOTIDE SEQUENCE</scope>
</reference>
<name>A0A0F9SK50_9ZZZZ</name>
<proteinExistence type="predicted"/>
<accession>A0A0F9SK50</accession>
<protein>
    <submittedName>
        <fullName evidence="1">Uncharacterized protein</fullName>
    </submittedName>
</protein>
<evidence type="ECO:0000313" key="1">
    <source>
        <dbReference type="EMBL" id="KKN69380.1"/>
    </source>
</evidence>